<name>A0A0D2KVV0_HYPSF</name>
<proteinExistence type="predicted"/>
<dbReference type="AlphaFoldDB" id="A0A0D2KVV0"/>
<accession>A0A0D2KVV0</accession>
<sequence length="184" mass="20387">MQGILPDKIYPRAAHDGESTLKRTRRRATARSETRKNMTLLIHPARNLRCAYHAAAFSRTLHARFCFDEPYTAICDDPWRACQLMITDDPIAHLGICNPGAITASARVDGQALLRAWARRALHLFEDHERSAQARRAHGTSEAGSDSSARSTPAARSLRPLNAIFSSFLLGPPELSRIACASQR</sequence>
<dbReference type="EMBL" id="KN817585">
    <property type="protein sequence ID" value="KJA18777.1"/>
    <property type="molecule type" value="Genomic_DNA"/>
</dbReference>
<gene>
    <name evidence="2" type="ORF">HYPSUDRAFT_205140</name>
</gene>
<reference evidence="3" key="1">
    <citation type="submission" date="2014-04" db="EMBL/GenBank/DDBJ databases">
        <title>Evolutionary Origins and Diversification of the Mycorrhizal Mutualists.</title>
        <authorList>
            <consortium name="DOE Joint Genome Institute"/>
            <consortium name="Mycorrhizal Genomics Consortium"/>
            <person name="Kohler A."/>
            <person name="Kuo A."/>
            <person name="Nagy L.G."/>
            <person name="Floudas D."/>
            <person name="Copeland A."/>
            <person name="Barry K.W."/>
            <person name="Cichocki N."/>
            <person name="Veneault-Fourrey C."/>
            <person name="LaButti K."/>
            <person name="Lindquist E.A."/>
            <person name="Lipzen A."/>
            <person name="Lundell T."/>
            <person name="Morin E."/>
            <person name="Murat C."/>
            <person name="Riley R."/>
            <person name="Ohm R."/>
            <person name="Sun H."/>
            <person name="Tunlid A."/>
            <person name="Henrissat B."/>
            <person name="Grigoriev I.V."/>
            <person name="Hibbett D.S."/>
            <person name="Martin F."/>
        </authorList>
    </citation>
    <scope>NUCLEOTIDE SEQUENCE [LARGE SCALE GENOMIC DNA]</scope>
    <source>
        <strain evidence="3">FD-334 SS-4</strain>
    </source>
</reference>
<dbReference type="Proteomes" id="UP000054270">
    <property type="component" value="Unassembled WGS sequence"/>
</dbReference>
<feature type="compositionally biased region" description="Polar residues" evidence="1">
    <location>
        <begin position="142"/>
        <end position="151"/>
    </location>
</feature>
<evidence type="ECO:0000313" key="2">
    <source>
        <dbReference type="EMBL" id="KJA18777.1"/>
    </source>
</evidence>
<feature type="region of interest" description="Disordered" evidence="1">
    <location>
        <begin position="130"/>
        <end position="153"/>
    </location>
</feature>
<keyword evidence="3" id="KW-1185">Reference proteome</keyword>
<organism evidence="2 3">
    <name type="scientific">Hypholoma sublateritium (strain FD-334 SS-4)</name>
    <dbReference type="NCBI Taxonomy" id="945553"/>
    <lineage>
        <taxon>Eukaryota</taxon>
        <taxon>Fungi</taxon>
        <taxon>Dikarya</taxon>
        <taxon>Basidiomycota</taxon>
        <taxon>Agaricomycotina</taxon>
        <taxon>Agaricomycetes</taxon>
        <taxon>Agaricomycetidae</taxon>
        <taxon>Agaricales</taxon>
        <taxon>Agaricineae</taxon>
        <taxon>Strophariaceae</taxon>
        <taxon>Hypholoma</taxon>
    </lineage>
</organism>
<evidence type="ECO:0000256" key="1">
    <source>
        <dbReference type="SAM" id="MobiDB-lite"/>
    </source>
</evidence>
<evidence type="ECO:0000313" key="3">
    <source>
        <dbReference type="Proteomes" id="UP000054270"/>
    </source>
</evidence>
<protein>
    <submittedName>
        <fullName evidence="2">Uncharacterized protein</fullName>
    </submittedName>
</protein>